<organism evidence="1 2">
    <name type="scientific">Mucilaginibacter hurinus</name>
    <dbReference type="NCBI Taxonomy" id="2201324"/>
    <lineage>
        <taxon>Bacteria</taxon>
        <taxon>Pseudomonadati</taxon>
        <taxon>Bacteroidota</taxon>
        <taxon>Sphingobacteriia</taxon>
        <taxon>Sphingobacteriales</taxon>
        <taxon>Sphingobacteriaceae</taxon>
        <taxon>Mucilaginibacter</taxon>
    </lineage>
</organism>
<gene>
    <name evidence="1" type="ORF">DJ568_12755</name>
</gene>
<sequence>MSISKKFPDFDHEADELSKYIAAVGMVTIMLKDGSIIHYTPKNIQAFLKWLADNKVKNIKSEH</sequence>
<proteinExistence type="predicted"/>
<keyword evidence="2" id="KW-1185">Reference proteome</keyword>
<protein>
    <submittedName>
        <fullName evidence="1">Uncharacterized protein</fullName>
    </submittedName>
</protein>
<evidence type="ECO:0000313" key="2">
    <source>
        <dbReference type="Proteomes" id="UP000253209"/>
    </source>
</evidence>
<name>A0A367GPR2_9SPHI</name>
<dbReference type="EMBL" id="QGDC01000006">
    <property type="protein sequence ID" value="RCH54683.1"/>
    <property type="molecule type" value="Genomic_DNA"/>
</dbReference>
<dbReference type="AlphaFoldDB" id="A0A367GPR2"/>
<dbReference type="RefSeq" id="WP_114005666.1">
    <property type="nucleotide sequence ID" value="NZ_QGDC01000006.1"/>
</dbReference>
<accession>A0A367GPR2</accession>
<comment type="caution">
    <text evidence="1">The sequence shown here is derived from an EMBL/GenBank/DDBJ whole genome shotgun (WGS) entry which is preliminary data.</text>
</comment>
<dbReference type="OrthoDB" id="795906at2"/>
<dbReference type="Proteomes" id="UP000253209">
    <property type="component" value="Unassembled WGS sequence"/>
</dbReference>
<evidence type="ECO:0000313" key="1">
    <source>
        <dbReference type="EMBL" id="RCH54683.1"/>
    </source>
</evidence>
<reference evidence="1 2" key="1">
    <citation type="submission" date="2018-05" db="EMBL/GenBank/DDBJ databases">
        <title>Mucilaginibacter hurinus sp. nov., isolated from briquette warehouse soil.</title>
        <authorList>
            <person name="Choi L."/>
        </authorList>
    </citation>
    <scope>NUCLEOTIDE SEQUENCE [LARGE SCALE GENOMIC DNA]</scope>
    <source>
        <strain evidence="1 2">ZR32</strain>
    </source>
</reference>